<dbReference type="WBParaSite" id="Hba_12760">
    <property type="protein sequence ID" value="Hba_12760"/>
    <property type="gene ID" value="Hba_12760"/>
</dbReference>
<evidence type="ECO:0000313" key="2">
    <source>
        <dbReference type="Proteomes" id="UP000095283"/>
    </source>
</evidence>
<evidence type="ECO:0000313" key="3">
    <source>
        <dbReference type="WBParaSite" id="Hba_12760"/>
    </source>
</evidence>
<feature type="compositionally biased region" description="Low complexity" evidence="1">
    <location>
        <begin position="33"/>
        <end position="44"/>
    </location>
</feature>
<feature type="region of interest" description="Disordered" evidence="1">
    <location>
        <begin position="33"/>
        <end position="56"/>
    </location>
</feature>
<reference evidence="3" key="1">
    <citation type="submission" date="2016-11" db="UniProtKB">
        <authorList>
            <consortium name="WormBaseParasite"/>
        </authorList>
    </citation>
    <scope>IDENTIFICATION</scope>
</reference>
<organism evidence="2 3">
    <name type="scientific">Heterorhabditis bacteriophora</name>
    <name type="common">Entomopathogenic nematode worm</name>
    <dbReference type="NCBI Taxonomy" id="37862"/>
    <lineage>
        <taxon>Eukaryota</taxon>
        <taxon>Metazoa</taxon>
        <taxon>Ecdysozoa</taxon>
        <taxon>Nematoda</taxon>
        <taxon>Chromadorea</taxon>
        <taxon>Rhabditida</taxon>
        <taxon>Rhabditina</taxon>
        <taxon>Rhabditomorpha</taxon>
        <taxon>Strongyloidea</taxon>
        <taxon>Heterorhabditidae</taxon>
        <taxon>Heterorhabditis</taxon>
    </lineage>
</organism>
<feature type="region of interest" description="Disordered" evidence="1">
    <location>
        <begin position="77"/>
        <end position="103"/>
    </location>
</feature>
<keyword evidence="2" id="KW-1185">Reference proteome</keyword>
<protein>
    <submittedName>
        <fullName evidence="3">Uncharacterized protein</fullName>
    </submittedName>
</protein>
<dbReference type="AlphaFoldDB" id="A0A1I7X5L8"/>
<accession>A0A1I7X5L8</accession>
<evidence type="ECO:0000256" key="1">
    <source>
        <dbReference type="SAM" id="MobiDB-lite"/>
    </source>
</evidence>
<proteinExistence type="predicted"/>
<sequence length="103" mass="11854">MSTMIIYCPVWPCERQCGLFHLEFINTTRYRPSQSTSITIPSTSKQLDEQDLSRRSTHNSVLDDIMEMAARKVRNTVSNTYDESPMPKLGGTLVNKRSINREK</sequence>
<dbReference type="Proteomes" id="UP000095283">
    <property type="component" value="Unplaced"/>
</dbReference>
<name>A0A1I7X5L8_HETBA</name>